<evidence type="ECO:0008006" key="3">
    <source>
        <dbReference type="Google" id="ProtNLM"/>
    </source>
</evidence>
<name>A0A6N4WAB4_9MYCO</name>
<dbReference type="RefSeq" id="WP_163804781.1">
    <property type="nucleotide sequence ID" value="NZ_AP022620.1"/>
</dbReference>
<dbReference type="AlphaFoldDB" id="A0A6N4WAB4"/>
<sequence length="154" mass="17224">MSAQQDIAGDCTEPLADLTDYRGDAILDALDLFLSRFIAYPNEHARHAHTLWLAHTWRMDEWDSAPRLAFMSPEKGSGKTRALEVSQNLVPQGVRVAQATTAYVLARISDEPPPTLFYDEIDTVYGPRARGNEDLRAVLNAGHRRGEFRGARTD</sequence>
<evidence type="ECO:0000313" key="1">
    <source>
        <dbReference type="EMBL" id="BBZ77468.1"/>
    </source>
</evidence>
<reference evidence="1 2" key="1">
    <citation type="journal article" date="2019" name="Emerg. Microbes Infect.">
        <title>Comprehensive subspecies identification of 175 nontuberculous mycobacteria species based on 7547 genomic profiles.</title>
        <authorList>
            <person name="Matsumoto Y."/>
            <person name="Kinjo T."/>
            <person name="Motooka D."/>
            <person name="Nabeya D."/>
            <person name="Jung N."/>
            <person name="Uechi K."/>
            <person name="Horii T."/>
            <person name="Iida T."/>
            <person name="Fujita J."/>
            <person name="Nakamura S."/>
        </authorList>
    </citation>
    <scope>NUCLEOTIDE SEQUENCE [LARGE SCALE GENOMIC DNA]</scope>
    <source>
        <strain evidence="1 2">JCM 30275</strain>
    </source>
</reference>
<protein>
    <recommendedName>
        <fullName evidence="3">DUF3631 domain-containing protein</fullName>
    </recommendedName>
</protein>
<proteinExistence type="predicted"/>
<dbReference type="EMBL" id="AP022620">
    <property type="protein sequence ID" value="BBZ77468.1"/>
    <property type="molecule type" value="Genomic_DNA"/>
</dbReference>
<dbReference type="Proteomes" id="UP000467249">
    <property type="component" value="Chromosome"/>
</dbReference>
<keyword evidence="2" id="KW-1185">Reference proteome</keyword>
<evidence type="ECO:0000313" key="2">
    <source>
        <dbReference type="Proteomes" id="UP000467249"/>
    </source>
</evidence>
<gene>
    <name evidence="1" type="ORF">MANY_28050</name>
</gene>
<dbReference type="KEGG" id="many:MANY_28050"/>
<accession>A0A6N4WAB4</accession>
<organism evidence="1 2">
    <name type="scientific">Mycolicibacterium anyangense</name>
    <dbReference type="NCBI Taxonomy" id="1431246"/>
    <lineage>
        <taxon>Bacteria</taxon>
        <taxon>Bacillati</taxon>
        <taxon>Actinomycetota</taxon>
        <taxon>Actinomycetes</taxon>
        <taxon>Mycobacteriales</taxon>
        <taxon>Mycobacteriaceae</taxon>
        <taxon>Mycolicibacterium</taxon>
    </lineage>
</organism>